<evidence type="ECO:0008006" key="3">
    <source>
        <dbReference type="Google" id="ProtNLM"/>
    </source>
</evidence>
<gene>
    <name evidence="1" type="ORF">LY90DRAFT_516641</name>
</gene>
<dbReference type="EMBL" id="MCOG01000284">
    <property type="protein sequence ID" value="ORY20617.1"/>
    <property type="molecule type" value="Genomic_DNA"/>
</dbReference>
<proteinExistence type="predicted"/>
<evidence type="ECO:0000313" key="2">
    <source>
        <dbReference type="Proteomes" id="UP000193920"/>
    </source>
</evidence>
<organism evidence="1 2">
    <name type="scientific">Neocallimastix californiae</name>
    <dbReference type="NCBI Taxonomy" id="1754190"/>
    <lineage>
        <taxon>Eukaryota</taxon>
        <taxon>Fungi</taxon>
        <taxon>Fungi incertae sedis</taxon>
        <taxon>Chytridiomycota</taxon>
        <taxon>Chytridiomycota incertae sedis</taxon>
        <taxon>Neocallimastigomycetes</taxon>
        <taxon>Neocallimastigales</taxon>
        <taxon>Neocallimastigaceae</taxon>
        <taxon>Neocallimastix</taxon>
    </lineage>
</organism>
<protein>
    <recommendedName>
        <fullName evidence="3">Retrotransposon gag domain-containing protein</fullName>
    </recommendedName>
</protein>
<reference evidence="1 2" key="1">
    <citation type="submission" date="2016-08" db="EMBL/GenBank/DDBJ databases">
        <title>A Parts List for Fungal Cellulosomes Revealed by Comparative Genomics.</title>
        <authorList>
            <consortium name="DOE Joint Genome Institute"/>
            <person name="Haitjema C.H."/>
            <person name="Gilmore S.P."/>
            <person name="Henske J.K."/>
            <person name="Solomon K.V."/>
            <person name="De Groot R."/>
            <person name="Kuo A."/>
            <person name="Mondo S.J."/>
            <person name="Salamov A.A."/>
            <person name="Labutti K."/>
            <person name="Zhao Z."/>
            <person name="Chiniquy J."/>
            <person name="Barry K."/>
            <person name="Brewer H.M."/>
            <person name="Purvine S.O."/>
            <person name="Wright A.T."/>
            <person name="Boxma B."/>
            <person name="Van Alen T."/>
            <person name="Hackstein J.H."/>
            <person name="Baker S.E."/>
            <person name="Grigoriev I.V."/>
            <person name="O'Malley M.A."/>
        </authorList>
    </citation>
    <scope>NUCLEOTIDE SEQUENCE [LARGE SCALE GENOMIC DNA]</scope>
    <source>
        <strain evidence="1 2">G1</strain>
    </source>
</reference>
<keyword evidence="2" id="KW-1185">Reference proteome</keyword>
<accession>A0A1Y2AEC9</accession>
<sequence length="225" mass="27003">MEDMVMRDAYYAEYERDIPMFNGEKGDVESFIERLKSEPTAMLYFIEDHLQGIAKKWYQMDEVFKQRDDPQPQRLMDRLLKEFKSERTLKEVKTEMFKLRHEWDKAYEYLSEFNRFSRILQLSDETRRLLLVTTTKVFKIDIHDQQPKIFKIDDERPGLSDVDSPGECECDSIYMVQTPKDKEADEKKEIQPTARITKIINQVIDNQKLKDTVYDLQDNFTVKEE</sequence>
<comment type="caution">
    <text evidence="1">The sequence shown here is derived from an EMBL/GenBank/DDBJ whole genome shotgun (WGS) entry which is preliminary data.</text>
</comment>
<dbReference type="AlphaFoldDB" id="A0A1Y2AEC9"/>
<dbReference type="Proteomes" id="UP000193920">
    <property type="component" value="Unassembled WGS sequence"/>
</dbReference>
<name>A0A1Y2AEC9_9FUNG</name>
<evidence type="ECO:0000313" key="1">
    <source>
        <dbReference type="EMBL" id="ORY20617.1"/>
    </source>
</evidence>